<sequence>NYSEYEEARNTLLGRPHGRAALLKGGIVSRLAREHLQESAGMDGPSKDVYQFGQPLQHQDGRLVWDDDLSTSEMDLICGLYKVPTGQGEQTADRSWWPKQSVWTGSNFDLGYWSPENERWFQDRIQQIRSGSATPLSSRNWVNSLKRYKQTSKLVSANLAAAESFLNDFFAV</sequence>
<protein>
    <submittedName>
        <fullName evidence="1">Uncharacterized protein</fullName>
    </submittedName>
</protein>
<keyword evidence="2" id="KW-1185">Reference proteome</keyword>
<proteinExistence type="predicted"/>
<organism evidence="1 2">
    <name type="scientific">Leucogyrophana mollusca</name>
    <dbReference type="NCBI Taxonomy" id="85980"/>
    <lineage>
        <taxon>Eukaryota</taxon>
        <taxon>Fungi</taxon>
        <taxon>Dikarya</taxon>
        <taxon>Basidiomycota</taxon>
        <taxon>Agaricomycotina</taxon>
        <taxon>Agaricomycetes</taxon>
        <taxon>Agaricomycetidae</taxon>
        <taxon>Boletales</taxon>
        <taxon>Boletales incertae sedis</taxon>
        <taxon>Leucogyrophana</taxon>
    </lineage>
</organism>
<dbReference type="EMBL" id="MU267122">
    <property type="protein sequence ID" value="KAH7917322.1"/>
    <property type="molecule type" value="Genomic_DNA"/>
</dbReference>
<evidence type="ECO:0000313" key="1">
    <source>
        <dbReference type="EMBL" id="KAH7917322.1"/>
    </source>
</evidence>
<feature type="non-terminal residue" evidence="1">
    <location>
        <position position="172"/>
    </location>
</feature>
<feature type="non-terminal residue" evidence="1">
    <location>
        <position position="1"/>
    </location>
</feature>
<evidence type="ECO:0000313" key="2">
    <source>
        <dbReference type="Proteomes" id="UP000790709"/>
    </source>
</evidence>
<dbReference type="Proteomes" id="UP000790709">
    <property type="component" value="Unassembled WGS sequence"/>
</dbReference>
<gene>
    <name evidence="1" type="ORF">BV22DRAFT_989523</name>
</gene>
<name>A0ACB8AVM1_9AGAM</name>
<comment type="caution">
    <text evidence="1">The sequence shown here is derived from an EMBL/GenBank/DDBJ whole genome shotgun (WGS) entry which is preliminary data.</text>
</comment>
<accession>A0ACB8AVM1</accession>
<reference evidence="1" key="1">
    <citation type="journal article" date="2021" name="New Phytol.">
        <title>Evolutionary innovations through gain and loss of genes in the ectomycorrhizal Boletales.</title>
        <authorList>
            <person name="Wu G."/>
            <person name="Miyauchi S."/>
            <person name="Morin E."/>
            <person name="Kuo A."/>
            <person name="Drula E."/>
            <person name="Varga T."/>
            <person name="Kohler A."/>
            <person name="Feng B."/>
            <person name="Cao Y."/>
            <person name="Lipzen A."/>
            <person name="Daum C."/>
            <person name="Hundley H."/>
            <person name="Pangilinan J."/>
            <person name="Johnson J."/>
            <person name="Barry K."/>
            <person name="LaButti K."/>
            <person name="Ng V."/>
            <person name="Ahrendt S."/>
            <person name="Min B."/>
            <person name="Choi I.G."/>
            <person name="Park H."/>
            <person name="Plett J.M."/>
            <person name="Magnuson J."/>
            <person name="Spatafora J.W."/>
            <person name="Nagy L.G."/>
            <person name="Henrissat B."/>
            <person name="Grigoriev I.V."/>
            <person name="Yang Z.L."/>
            <person name="Xu J."/>
            <person name="Martin F.M."/>
        </authorList>
    </citation>
    <scope>NUCLEOTIDE SEQUENCE</scope>
    <source>
        <strain evidence="1">KUC20120723A-06</strain>
    </source>
</reference>